<dbReference type="Proteomes" id="UP000252706">
    <property type="component" value="Unassembled WGS sequence"/>
</dbReference>
<keyword evidence="1" id="KW-0949">S-adenosyl-L-methionine</keyword>
<comment type="similarity">
    <text evidence="2">Belongs to the tRNA methyltransferase O family.</text>
</comment>
<dbReference type="InterPro" id="IPR040372">
    <property type="entry name" value="YaeB-like"/>
</dbReference>
<dbReference type="PANTHER" id="PTHR12818:SF0">
    <property type="entry name" value="TRNA (ADENINE(37)-N6)-METHYLTRANSFERASE"/>
    <property type="match status" value="1"/>
</dbReference>
<name>A0A366XCH7_9RHOB</name>
<dbReference type="RefSeq" id="WP_113821768.1">
    <property type="nucleotide sequence ID" value="NZ_QOCE01000005.1"/>
</dbReference>
<organism evidence="4 5">
    <name type="scientific">Phaeobacter gallaeciensis</name>
    <dbReference type="NCBI Taxonomy" id="60890"/>
    <lineage>
        <taxon>Bacteria</taxon>
        <taxon>Pseudomonadati</taxon>
        <taxon>Pseudomonadota</taxon>
        <taxon>Alphaproteobacteria</taxon>
        <taxon>Rhodobacterales</taxon>
        <taxon>Roseobacteraceae</taxon>
        <taxon>Phaeobacter</taxon>
    </lineage>
</organism>
<dbReference type="CDD" id="cd09281">
    <property type="entry name" value="UPF0066"/>
    <property type="match status" value="1"/>
</dbReference>
<protein>
    <submittedName>
        <fullName evidence="4">tRNA (N6-threonylcarbamoyladenosine(37)-N6)-methyltransferase TrmO</fullName>
    </submittedName>
</protein>
<evidence type="ECO:0000313" key="4">
    <source>
        <dbReference type="EMBL" id="RBW61508.1"/>
    </source>
</evidence>
<feature type="domain" description="TsaA-like" evidence="3">
    <location>
        <begin position="5"/>
        <end position="128"/>
    </location>
</feature>
<evidence type="ECO:0000259" key="3">
    <source>
        <dbReference type="PROSITE" id="PS51668"/>
    </source>
</evidence>
<evidence type="ECO:0000256" key="2">
    <source>
        <dbReference type="ARBA" id="ARBA00033753"/>
    </source>
</evidence>
<dbReference type="PROSITE" id="PS01318">
    <property type="entry name" value="TSAA_1"/>
    <property type="match status" value="1"/>
</dbReference>
<dbReference type="Pfam" id="PF01980">
    <property type="entry name" value="TrmO_N"/>
    <property type="match status" value="1"/>
</dbReference>
<keyword evidence="4" id="KW-0489">Methyltransferase</keyword>
<dbReference type="PANTHER" id="PTHR12818">
    <property type="entry name" value="TRNA (ADENINE(37)-N6)-METHYLTRANSFERASE"/>
    <property type="match status" value="1"/>
</dbReference>
<accession>A0A366XCH7</accession>
<dbReference type="GO" id="GO:0008168">
    <property type="term" value="F:methyltransferase activity"/>
    <property type="evidence" value="ECO:0007669"/>
    <property type="project" value="UniProtKB-KW"/>
</dbReference>
<dbReference type="PROSITE" id="PS51668">
    <property type="entry name" value="TSAA_2"/>
    <property type="match status" value="1"/>
</dbReference>
<reference evidence="4 5" key="1">
    <citation type="submission" date="2018-07" db="EMBL/GenBank/DDBJ databases">
        <title>Modular assembly of carbohydrate-degrading microbial communities in the ocean.</title>
        <authorList>
            <person name="Enke T.N."/>
            <person name="Datta M.S."/>
            <person name="Schwartzman J.A."/>
            <person name="Cermak N."/>
            <person name="Schmitz D.A."/>
            <person name="Barrere J."/>
            <person name="Cordero O.X."/>
        </authorList>
    </citation>
    <scope>NUCLEOTIDE SEQUENCE [LARGE SCALE GENOMIC DNA]</scope>
    <source>
        <strain evidence="4 5">C3M10</strain>
    </source>
</reference>
<dbReference type="InterPro" id="IPR036413">
    <property type="entry name" value="YaeB-like_sf"/>
</dbReference>
<dbReference type="EMBL" id="QOCE01000005">
    <property type="protein sequence ID" value="RBW61508.1"/>
    <property type="molecule type" value="Genomic_DNA"/>
</dbReference>
<dbReference type="GO" id="GO:0032259">
    <property type="term" value="P:methylation"/>
    <property type="evidence" value="ECO:0007669"/>
    <property type="project" value="UniProtKB-KW"/>
</dbReference>
<proteinExistence type="inferred from homology"/>
<evidence type="ECO:0000313" key="5">
    <source>
        <dbReference type="Proteomes" id="UP000252706"/>
    </source>
</evidence>
<gene>
    <name evidence="4" type="ORF">DS909_01985</name>
</gene>
<dbReference type="SUPFAM" id="SSF118196">
    <property type="entry name" value="YaeB-like"/>
    <property type="match status" value="1"/>
</dbReference>
<comment type="caution">
    <text evidence="4">The sequence shown here is derived from an EMBL/GenBank/DDBJ whole genome shotgun (WGS) entry which is preliminary data.</text>
</comment>
<evidence type="ECO:0000256" key="1">
    <source>
        <dbReference type="ARBA" id="ARBA00022691"/>
    </source>
</evidence>
<dbReference type="Gene3D" id="2.40.30.70">
    <property type="entry name" value="YaeB-like"/>
    <property type="match status" value="1"/>
</dbReference>
<dbReference type="OrthoDB" id="9804309at2"/>
<dbReference type="InterPro" id="IPR023368">
    <property type="entry name" value="UPF0066_cons_site"/>
</dbReference>
<dbReference type="InterPro" id="IPR036414">
    <property type="entry name" value="YaeB_N_sf"/>
</dbReference>
<sequence>MLPTLTFIGHLETPYKTLNDCPNNIQHDGPTCEVVLDSNCAAGLSGLKHGQNVLLLYWFEGVDRSLLLQRPGNKPDKDPVGVFSLRSPHRPNPIAASVVQIQAINGDRVAVQGLDCLDGTKLIDIKPA</sequence>
<keyword evidence="4" id="KW-0808">Transferase</keyword>
<dbReference type="AlphaFoldDB" id="A0A366XCH7"/>
<dbReference type="InterPro" id="IPR023370">
    <property type="entry name" value="TrmO-like_N"/>
</dbReference>